<evidence type="ECO:0000313" key="12">
    <source>
        <dbReference type="Ensembl" id="ENSECRP00000001283.1"/>
    </source>
</evidence>
<feature type="domain" description="G-protein coupled receptors family 1 profile" evidence="11">
    <location>
        <begin position="71"/>
        <end position="318"/>
    </location>
</feature>
<dbReference type="Ensembl" id="ENSECRT00000001306.1">
    <property type="protein sequence ID" value="ENSECRP00000001283.1"/>
    <property type="gene ID" value="ENSECRG00000000890.1"/>
</dbReference>
<evidence type="ECO:0000256" key="7">
    <source>
        <dbReference type="ARBA" id="ARBA00023170"/>
    </source>
</evidence>
<reference evidence="12" key="2">
    <citation type="submission" date="2025-08" db="UniProtKB">
        <authorList>
            <consortium name="Ensembl"/>
        </authorList>
    </citation>
    <scope>IDENTIFICATION</scope>
</reference>
<dbReference type="PROSITE" id="PS00237">
    <property type="entry name" value="G_PROTEIN_RECEP_F1_1"/>
    <property type="match status" value="1"/>
</dbReference>
<feature type="transmembrane region" description="Helical" evidence="10">
    <location>
        <begin position="200"/>
        <end position="222"/>
    </location>
</feature>
<accession>A0A8C4RGH6</accession>
<organism evidence="12 13">
    <name type="scientific">Erpetoichthys calabaricus</name>
    <name type="common">Rope fish</name>
    <name type="synonym">Calamoichthys calabaricus</name>
    <dbReference type="NCBI Taxonomy" id="27687"/>
    <lineage>
        <taxon>Eukaryota</taxon>
        <taxon>Metazoa</taxon>
        <taxon>Chordata</taxon>
        <taxon>Craniata</taxon>
        <taxon>Vertebrata</taxon>
        <taxon>Euteleostomi</taxon>
        <taxon>Actinopterygii</taxon>
        <taxon>Polypteriformes</taxon>
        <taxon>Polypteridae</taxon>
        <taxon>Erpetoichthys</taxon>
    </lineage>
</organism>
<keyword evidence="8 9" id="KW-0807">Transducer</keyword>
<keyword evidence="5 9" id="KW-0297">G-protein coupled receptor</keyword>
<feature type="transmembrane region" description="Helical" evidence="10">
    <location>
        <begin position="295"/>
        <end position="321"/>
    </location>
</feature>
<keyword evidence="4 10" id="KW-1133">Transmembrane helix</keyword>
<evidence type="ECO:0000256" key="3">
    <source>
        <dbReference type="ARBA" id="ARBA00022692"/>
    </source>
</evidence>
<feature type="transmembrane region" description="Helical" evidence="10">
    <location>
        <begin position="160"/>
        <end position="180"/>
    </location>
</feature>
<sequence>MSSANFTQGILWDQSKSGCSTRNKCKIEIMKHDSLCYPNNNASCLKGFLETKYYFGLYILSALITVLTVSGNLFVIISICHFRQLQTPTNINVLSLAVIDFLIGLTVMPFQFSCSIEYCWYFGDTMCTSSVSNLVCISVDRYLAVCNPFFYNARVTESRTLFYVLLSWLLSLWYILAYMHSEGNYIRRDCVGDCVFVYTATWGLADLLCTFFLPFSVMTCLYTRIIMVARRHARAINSVIQKDDKTKQSKNSKISKSDRKAAKTLGIVVATFMLCWLPSLLMSVFYEYLTLTSNIIYDIYCVFGLLSLINSGLNPIIYALFYPWNIFVVFDNKFRITPNFLPVGNSSVKCLPEQTNQTLLMKNLLLNIVKTAKSEPLILK</sequence>
<dbReference type="Proteomes" id="UP000694620">
    <property type="component" value="Chromosome 3"/>
</dbReference>
<evidence type="ECO:0000256" key="1">
    <source>
        <dbReference type="ARBA" id="ARBA00004651"/>
    </source>
</evidence>
<proteinExistence type="inferred from homology"/>
<dbReference type="SUPFAM" id="SSF81321">
    <property type="entry name" value="Family A G protein-coupled receptor-like"/>
    <property type="match status" value="1"/>
</dbReference>
<comment type="subcellular location">
    <subcellularLocation>
        <location evidence="1">Cell membrane</location>
        <topology evidence="1">Multi-pass membrane protein</topology>
    </subcellularLocation>
</comment>
<feature type="transmembrane region" description="Helical" evidence="10">
    <location>
        <begin position="55"/>
        <end position="79"/>
    </location>
</feature>
<dbReference type="PROSITE" id="PS50262">
    <property type="entry name" value="G_PROTEIN_RECEP_F1_2"/>
    <property type="match status" value="1"/>
</dbReference>
<dbReference type="InterPro" id="IPR000276">
    <property type="entry name" value="GPCR_Rhodpsn"/>
</dbReference>
<dbReference type="PRINTS" id="PR00237">
    <property type="entry name" value="GPCRRHODOPSN"/>
</dbReference>
<keyword evidence="7 9" id="KW-0675">Receptor</keyword>
<keyword evidence="2" id="KW-1003">Cell membrane</keyword>
<dbReference type="InterPro" id="IPR017452">
    <property type="entry name" value="GPCR_Rhodpsn_7TM"/>
</dbReference>
<dbReference type="Pfam" id="PF00001">
    <property type="entry name" value="7tm_1"/>
    <property type="match status" value="1"/>
</dbReference>
<keyword evidence="6 10" id="KW-0472">Membrane</keyword>
<comment type="similarity">
    <text evidence="9">Belongs to the G-protein coupled receptor 1 family.</text>
</comment>
<protein>
    <recommendedName>
        <fullName evidence="11">G-protein coupled receptors family 1 profile domain-containing protein</fullName>
    </recommendedName>
</protein>
<evidence type="ECO:0000256" key="5">
    <source>
        <dbReference type="ARBA" id="ARBA00023040"/>
    </source>
</evidence>
<evidence type="ECO:0000256" key="2">
    <source>
        <dbReference type="ARBA" id="ARBA00022475"/>
    </source>
</evidence>
<dbReference type="GO" id="GO:0001594">
    <property type="term" value="F:trace-amine receptor activity"/>
    <property type="evidence" value="ECO:0007669"/>
    <property type="project" value="TreeGrafter"/>
</dbReference>
<dbReference type="Gene3D" id="1.20.1070.10">
    <property type="entry name" value="Rhodopsin 7-helix transmembrane proteins"/>
    <property type="match status" value="1"/>
</dbReference>
<dbReference type="InterPro" id="IPR050569">
    <property type="entry name" value="TAAR"/>
</dbReference>
<keyword evidence="3 9" id="KW-0812">Transmembrane</keyword>
<dbReference type="GO" id="GO:0005886">
    <property type="term" value="C:plasma membrane"/>
    <property type="evidence" value="ECO:0007669"/>
    <property type="project" value="UniProtKB-SubCell"/>
</dbReference>
<keyword evidence="13" id="KW-1185">Reference proteome</keyword>
<reference evidence="12" key="1">
    <citation type="submission" date="2021-06" db="EMBL/GenBank/DDBJ databases">
        <authorList>
            <consortium name="Wellcome Sanger Institute Data Sharing"/>
        </authorList>
    </citation>
    <scope>NUCLEOTIDE SEQUENCE [LARGE SCALE GENOMIC DNA]</scope>
</reference>
<feature type="transmembrane region" description="Helical" evidence="10">
    <location>
        <begin position="265"/>
        <end position="289"/>
    </location>
</feature>
<dbReference type="AlphaFoldDB" id="A0A8C4RGH6"/>
<evidence type="ECO:0000256" key="10">
    <source>
        <dbReference type="SAM" id="Phobius"/>
    </source>
</evidence>
<evidence type="ECO:0000256" key="4">
    <source>
        <dbReference type="ARBA" id="ARBA00022989"/>
    </source>
</evidence>
<reference evidence="12" key="3">
    <citation type="submission" date="2025-09" db="UniProtKB">
        <authorList>
            <consortium name="Ensembl"/>
        </authorList>
    </citation>
    <scope>IDENTIFICATION</scope>
</reference>
<dbReference type="GeneTree" id="ENSGT01120000271932"/>
<evidence type="ECO:0000256" key="9">
    <source>
        <dbReference type="RuleBase" id="RU000688"/>
    </source>
</evidence>
<evidence type="ECO:0000256" key="8">
    <source>
        <dbReference type="ARBA" id="ARBA00023224"/>
    </source>
</evidence>
<evidence type="ECO:0000313" key="13">
    <source>
        <dbReference type="Proteomes" id="UP000694620"/>
    </source>
</evidence>
<dbReference type="SMART" id="SM01381">
    <property type="entry name" value="7TM_GPCR_Srsx"/>
    <property type="match status" value="1"/>
</dbReference>
<dbReference type="PANTHER" id="PTHR24249:SF381">
    <property type="entry name" value="TRACE AMINE ASSOCIATED RECEPTOR 19P-RELATED"/>
    <property type="match status" value="1"/>
</dbReference>
<dbReference type="PANTHER" id="PTHR24249">
    <property type="entry name" value="HISTAMINE RECEPTOR-RELATED G-PROTEIN COUPLED RECEPTOR"/>
    <property type="match status" value="1"/>
</dbReference>
<name>A0A8C4RGH6_ERPCA</name>
<evidence type="ECO:0000256" key="6">
    <source>
        <dbReference type="ARBA" id="ARBA00023136"/>
    </source>
</evidence>
<feature type="transmembrane region" description="Helical" evidence="10">
    <location>
        <begin position="91"/>
        <end position="112"/>
    </location>
</feature>
<evidence type="ECO:0000259" key="11">
    <source>
        <dbReference type="PROSITE" id="PS50262"/>
    </source>
</evidence>